<dbReference type="GeneID" id="25900652"/>
<accession>A0A0L0GG26</accession>
<gene>
    <name evidence="2" type="ORF">SARC_00148</name>
</gene>
<evidence type="ECO:0000313" key="2">
    <source>
        <dbReference type="EMBL" id="KNC87776.1"/>
    </source>
</evidence>
<name>A0A0L0GG26_9EUKA</name>
<organism evidence="2 3">
    <name type="scientific">Sphaeroforma arctica JP610</name>
    <dbReference type="NCBI Taxonomy" id="667725"/>
    <lineage>
        <taxon>Eukaryota</taxon>
        <taxon>Ichthyosporea</taxon>
        <taxon>Ichthyophonida</taxon>
        <taxon>Sphaeroforma</taxon>
    </lineage>
</organism>
<keyword evidence="1" id="KW-0732">Signal</keyword>
<reference evidence="2 3" key="1">
    <citation type="submission" date="2011-02" db="EMBL/GenBank/DDBJ databases">
        <title>The Genome Sequence of Sphaeroforma arctica JP610.</title>
        <authorList>
            <consortium name="The Broad Institute Genome Sequencing Platform"/>
            <person name="Russ C."/>
            <person name="Cuomo C."/>
            <person name="Young S.K."/>
            <person name="Zeng Q."/>
            <person name="Gargeya S."/>
            <person name="Alvarado L."/>
            <person name="Berlin A."/>
            <person name="Chapman S.B."/>
            <person name="Chen Z."/>
            <person name="Freedman E."/>
            <person name="Gellesch M."/>
            <person name="Goldberg J."/>
            <person name="Griggs A."/>
            <person name="Gujja S."/>
            <person name="Heilman E."/>
            <person name="Heiman D."/>
            <person name="Howarth C."/>
            <person name="Mehta T."/>
            <person name="Neiman D."/>
            <person name="Pearson M."/>
            <person name="Roberts A."/>
            <person name="Saif S."/>
            <person name="Shea T."/>
            <person name="Shenoy N."/>
            <person name="Sisk P."/>
            <person name="Stolte C."/>
            <person name="Sykes S."/>
            <person name="White J."/>
            <person name="Yandava C."/>
            <person name="Burger G."/>
            <person name="Gray M.W."/>
            <person name="Holland P.W.H."/>
            <person name="King N."/>
            <person name="Lang F.B.F."/>
            <person name="Roger A.J."/>
            <person name="Ruiz-Trillo I."/>
            <person name="Haas B."/>
            <person name="Nusbaum C."/>
            <person name="Birren B."/>
        </authorList>
    </citation>
    <scope>NUCLEOTIDE SEQUENCE [LARGE SCALE GENOMIC DNA]</scope>
    <source>
        <strain evidence="2 3">JP610</strain>
    </source>
</reference>
<feature type="signal peptide" evidence="1">
    <location>
        <begin position="1"/>
        <end position="22"/>
    </location>
</feature>
<dbReference type="RefSeq" id="XP_014161678.1">
    <property type="nucleotide sequence ID" value="XM_014306203.1"/>
</dbReference>
<feature type="chain" id="PRO_5005539412" evidence="1">
    <location>
        <begin position="23"/>
        <end position="198"/>
    </location>
</feature>
<dbReference type="AlphaFoldDB" id="A0A0L0GG26"/>
<evidence type="ECO:0000256" key="1">
    <source>
        <dbReference type="SAM" id="SignalP"/>
    </source>
</evidence>
<evidence type="ECO:0000313" key="3">
    <source>
        <dbReference type="Proteomes" id="UP000054560"/>
    </source>
</evidence>
<protein>
    <submittedName>
        <fullName evidence="2">Uncharacterized protein</fullName>
    </submittedName>
</protein>
<proteinExistence type="predicted"/>
<keyword evidence="3" id="KW-1185">Reference proteome</keyword>
<dbReference type="EMBL" id="KQ241599">
    <property type="protein sequence ID" value="KNC87776.1"/>
    <property type="molecule type" value="Genomic_DNA"/>
</dbReference>
<dbReference type="Proteomes" id="UP000054560">
    <property type="component" value="Unassembled WGS sequence"/>
</dbReference>
<sequence length="198" mass="22459">MSVSKLASALTMTVMLFTAVNGISTHTKEEVMLRIRERRQSVGPLTELSPSVLDVIQQSGCKDYGSRQWCDDDIQCSWTGYSCIPDAAVALAADQWERICQQYDDQELCETPEMYGESFGGTYYCKWFGSDGNLQGCQPDVLNEEVNELCDTYPFRSMCRNVPYCKFIENGQICRTRFRSELSERLDFDNDEVPPGGE</sequence>